<dbReference type="Pfam" id="PF02452">
    <property type="entry name" value="PemK_toxin"/>
    <property type="match status" value="1"/>
</dbReference>
<accession>A0A177JM53</accession>
<dbReference type="SUPFAM" id="SSF50118">
    <property type="entry name" value="Cell growth inhibitor/plasmid maintenance toxic component"/>
    <property type="match status" value="1"/>
</dbReference>
<dbReference type="EMBL" id="LSTR01000049">
    <property type="protein sequence ID" value="OAH41864.1"/>
    <property type="molecule type" value="Genomic_DNA"/>
</dbReference>
<dbReference type="Gene3D" id="2.30.30.110">
    <property type="match status" value="1"/>
</dbReference>
<evidence type="ECO:0008006" key="3">
    <source>
        <dbReference type="Google" id="ProtNLM"/>
    </source>
</evidence>
<evidence type="ECO:0000313" key="1">
    <source>
        <dbReference type="EMBL" id="OAH41864.1"/>
    </source>
</evidence>
<dbReference type="AlphaFoldDB" id="A0A177JM53"/>
<comment type="caution">
    <text evidence="1">The sequence shown here is derived from an EMBL/GenBank/DDBJ whole genome shotgun (WGS) entry which is preliminary data.</text>
</comment>
<dbReference type="GO" id="GO:0003677">
    <property type="term" value="F:DNA binding"/>
    <property type="evidence" value="ECO:0007669"/>
    <property type="project" value="InterPro"/>
</dbReference>
<protein>
    <recommendedName>
        <fullName evidence="3">Type II toxin-antitoxin system PemK/MazF family toxin</fullName>
    </recommendedName>
</protein>
<gene>
    <name evidence="1" type="ORF">AX777_21370</name>
</gene>
<reference evidence="1 2" key="1">
    <citation type="submission" date="2016-02" db="EMBL/GenBank/DDBJ databases">
        <authorList>
            <person name="Wen L."/>
            <person name="He K."/>
            <person name="Yang H."/>
        </authorList>
    </citation>
    <scope>NUCLEOTIDE SEQUENCE [LARGE SCALE GENOMIC DNA]</scope>
    <source>
        <strain evidence="1 2">CD09_2</strain>
    </source>
</reference>
<name>A0A177JM53_SPHYA</name>
<sequence>MPIKEHPKPGTILMCDFSQGFKIPEMAKHRPVVVLTPKIANRHKLCTIVALSQTAPDPQMPYHRQIDITPMLPHPWSSEGVWVKGDMVNAVGFHRLDFIRTGHNPDGTRRYHYTPLDDDNFKIVRQCVLRAMGLSTLTKYL</sequence>
<dbReference type="RefSeq" id="WP_026108867.1">
    <property type="nucleotide sequence ID" value="NZ_LSTR01000049.1"/>
</dbReference>
<evidence type="ECO:0000313" key="2">
    <source>
        <dbReference type="Proteomes" id="UP000077262"/>
    </source>
</evidence>
<dbReference type="OrthoDB" id="7565736at2"/>
<dbReference type="Proteomes" id="UP000077262">
    <property type="component" value="Unassembled WGS sequence"/>
</dbReference>
<organism evidence="1 2">
    <name type="scientific">Sphingobium yanoikuyae</name>
    <name type="common">Sphingomonas yanoikuyae</name>
    <dbReference type="NCBI Taxonomy" id="13690"/>
    <lineage>
        <taxon>Bacteria</taxon>
        <taxon>Pseudomonadati</taxon>
        <taxon>Pseudomonadota</taxon>
        <taxon>Alphaproteobacteria</taxon>
        <taxon>Sphingomonadales</taxon>
        <taxon>Sphingomonadaceae</taxon>
        <taxon>Sphingobium</taxon>
    </lineage>
</organism>
<dbReference type="InterPro" id="IPR003477">
    <property type="entry name" value="PemK-like"/>
</dbReference>
<dbReference type="InterPro" id="IPR011067">
    <property type="entry name" value="Plasmid_toxin/cell-grow_inhib"/>
</dbReference>
<proteinExistence type="predicted"/>